<dbReference type="WBParaSite" id="GPUH_0000546301-mRNA-1">
    <property type="protein sequence ID" value="GPUH_0000546301-mRNA-1"/>
    <property type="gene ID" value="GPUH_0000546301"/>
</dbReference>
<feature type="transmembrane region" description="Helical" evidence="1">
    <location>
        <begin position="37"/>
        <end position="57"/>
    </location>
</feature>
<dbReference type="AlphaFoldDB" id="A0A183DDB0"/>
<keyword evidence="1" id="KW-0472">Membrane</keyword>
<keyword evidence="1" id="KW-0812">Transmembrane</keyword>
<name>A0A183DDB0_9BILA</name>
<accession>A0A183DDB0</accession>
<reference evidence="2 3" key="1">
    <citation type="submission" date="2016-06" db="UniProtKB">
        <authorList>
            <consortium name="WormBaseParasite"/>
        </authorList>
    </citation>
    <scope>IDENTIFICATION</scope>
</reference>
<dbReference type="WBParaSite" id="GPUH_0000671001-mRNA-1">
    <property type="protein sequence ID" value="GPUH_0000671001-mRNA-1"/>
    <property type="gene ID" value="GPUH_0000671001"/>
</dbReference>
<protein>
    <submittedName>
        <fullName evidence="2 3">Cytochrome b</fullName>
    </submittedName>
</protein>
<keyword evidence="1" id="KW-1133">Transmembrane helix</keyword>
<evidence type="ECO:0000313" key="3">
    <source>
        <dbReference type="WBParaSite" id="GPUH_0000671001-mRNA-1"/>
    </source>
</evidence>
<organism evidence="3">
    <name type="scientific">Gongylonema pulchrum</name>
    <dbReference type="NCBI Taxonomy" id="637853"/>
    <lineage>
        <taxon>Eukaryota</taxon>
        <taxon>Metazoa</taxon>
        <taxon>Ecdysozoa</taxon>
        <taxon>Nematoda</taxon>
        <taxon>Chromadorea</taxon>
        <taxon>Rhabditida</taxon>
        <taxon>Spirurina</taxon>
        <taxon>Spiruromorpha</taxon>
        <taxon>Spiruroidea</taxon>
        <taxon>Gongylonematidae</taxon>
        <taxon>Gongylonema</taxon>
    </lineage>
</organism>
<evidence type="ECO:0000256" key="1">
    <source>
        <dbReference type="SAM" id="Phobius"/>
    </source>
</evidence>
<sequence>LLITIPAVIVAFSGTIRLGASDKYPSKRPLICNFGGYLGLFAVAAAFFTGWIVMLVAR</sequence>
<proteinExistence type="predicted"/>
<evidence type="ECO:0000313" key="2">
    <source>
        <dbReference type="WBParaSite" id="GPUH_0000546301-mRNA-1"/>
    </source>
</evidence>